<dbReference type="InterPro" id="IPR051907">
    <property type="entry name" value="DoxX-like_oxidoreductase"/>
</dbReference>
<evidence type="ECO:0000256" key="1">
    <source>
        <dbReference type="ARBA" id="ARBA00004651"/>
    </source>
</evidence>
<evidence type="ECO:0000256" key="6">
    <source>
        <dbReference type="ARBA" id="ARBA00023136"/>
    </source>
</evidence>
<comment type="similarity">
    <text evidence="2">Belongs to the DoxX family.</text>
</comment>
<proteinExistence type="inferred from homology"/>
<keyword evidence="3" id="KW-1003">Cell membrane</keyword>
<sequence>MKLHTERPDQPVVPGTGAAPMPAGASDVAMLMLRLAVGLILAGAGAQKLFGWFGGSGPDATAAGFAQLGYDPALFYAVLAGASEFLGGLGLAVGLLTPLAAAASIGVMINAMEIAPHFSLWSSTGPAFSYPMLLAVGAFTIAAVGPGRLSLDVPFPWRDGGWGPAGFALLLGCAGAAIVLALR</sequence>
<evidence type="ECO:0000256" key="3">
    <source>
        <dbReference type="ARBA" id="ARBA00022475"/>
    </source>
</evidence>
<evidence type="ECO:0000256" key="4">
    <source>
        <dbReference type="ARBA" id="ARBA00022692"/>
    </source>
</evidence>
<dbReference type="GO" id="GO:0005886">
    <property type="term" value="C:plasma membrane"/>
    <property type="evidence" value="ECO:0007669"/>
    <property type="project" value="UniProtKB-SubCell"/>
</dbReference>
<dbReference type="PANTHER" id="PTHR33452:SF1">
    <property type="entry name" value="INNER MEMBRANE PROTEIN YPHA-RELATED"/>
    <property type="match status" value="1"/>
</dbReference>
<comment type="subcellular location">
    <subcellularLocation>
        <location evidence="1">Cell membrane</location>
        <topology evidence="1">Multi-pass membrane protein</topology>
    </subcellularLocation>
</comment>
<organism evidence="8 9">
    <name type="scientific">Streptomyces cadmiisoli</name>
    <dbReference type="NCBI Taxonomy" id="2184053"/>
    <lineage>
        <taxon>Bacteria</taxon>
        <taxon>Bacillati</taxon>
        <taxon>Actinomycetota</taxon>
        <taxon>Actinomycetes</taxon>
        <taxon>Kitasatosporales</taxon>
        <taxon>Streptomycetaceae</taxon>
        <taxon>Streptomyces</taxon>
        <taxon>Streptomyces aurantiacus group</taxon>
    </lineage>
</organism>
<feature type="transmembrane region" description="Helical" evidence="7">
    <location>
        <begin position="31"/>
        <end position="53"/>
    </location>
</feature>
<gene>
    <name evidence="8" type="ORF">DN051_22355</name>
</gene>
<dbReference type="Proteomes" id="UP000249616">
    <property type="component" value="Chromosome"/>
</dbReference>
<feature type="transmembrane region" description="Helical" evidence="7">
    <location>
        <begin position="73"/>
        <end position="106"/>
    </location>
</feature>
<dbReference type="KEGG" id="scad:DN051_22355"/>
<accession>A0A2Z4J1Y4</accession>
<dbReference type="InterPro" id="IPR032808">
    <property type="entry name" value="DoxX"/>
</dbReference>
<feature type="transmembrane region" description="Helical" evidence="7">
    <location>
        <begin position="127"/>
        <end position="145"/>
    </location>
</feature>
<protein>
    <submittedName>
        <fullName evidence="8">DoxX family protein</fullName>
    </submittedName>
</protein>
<keyword evidence="5 7" id="KW-1133">Transmembrane helix</keyword>
<dbReference type="PANTHER" id="PTHR33452">
    <property type="entry name" value="OXIDOREDUCTASE CATD-RELATED"/>
    <property type="match status" value="1"/>
</dbReference>
<keyword evidence="6 7" id="KW-0472">Membrane</keyword>
<feature type="transmembrane region" description="Helical" evidence="7">
    <location>
        <begin position="165"/>
        <end position="182"/>
    </location>
</feature>
<keyword evidence="9" id="KW-1185">Reference proteome</keyword>
<evidence type="ECO:0000256" key="2">
    <source>
        <dbReference type="ARBA" id="ARBA00006679"/>
    </source>
</evidence>
<evidence type="ECO:0000313" key="8">
    <source>
        <dbReference type="EMBL" id="AWW39057.1"/>
    </source>
</evidence>
<reference evidence="8 9" key="1">
    <citation type="journal article" date="2019" name="Int. J. Syst. Evol. Microbiol.">
        <title>Streptomyces cadmiisoli sp. nov., a novel actinomycete isolated from cadmium-contaminated soil.</title>
        <authorList>
            <person name="Li K."/>
            <person name="Tang X."/>
            <person name="Zhao J."/>
            <person name="Guo Y."/>
            <person name="Tang Y."/>
            <person name="Gao J."/>
        </authorList>
    </citation>
    <scope>NUCLEOTIDE SEQUENCE [LARGE SCALE GENOMIC DNA]</scope>
    <source>
        <strain evidence="8 9">ZFG47</strain>
    </source>
</reference>
<keyword evidence="4 7" id="KW-0812">Transmembrane</keyword>
<evidence type="ECO:0000313" key="9">
    <source>
        <dbReference type="Proteomes" id="UP000249616"/>
    </source>
</evidence>
<name>A0A2Z4J1Y4_9ACTN</name>
<evidence type="ECO:0000256" key="5">
    <source>
        <dbReference type="ARBA" id="ARBA00022989"/>
    </source>
</evidence>
<dbReference type="AlphaFoldDB" id="A0A2Z4J1Y4"/>
<dbReference type="RefSeq" id="WP_053760920.1">
    <property type="nucleotide sequence ID" value="NZ_CBDRHE010000005.1"/>
</dbReference>
<dbReference type="EMBL" id="CP030073">
    <property type="protein sequence ID" value="AWW39057.1"/>
    <property type="molecule type" value="Genomic_DNA"/>
</dbReference>
<evidence type="ECO:0000256" key="7">
    <source>
        <dbReference type="SAM" id="Phobius"/>
    </source>
</evidence>
<dbReference type="Pfam" id="PF07681">
    <property type="entry name" value="DoxX"/>
    <property type="match status" value="1"/>
</dbReference>